<feature type="domain" description="Four-carbon acid sugar kinase N-terminal" evidence="1">
    <location>
        <begin position="6"/>
        <end position="245"/>
    </location>
</feature>
<name>A0ABD5YZR4_9EURY</name>
<protein>
    <submittedName>
        <fullName evidence="2">Four-carbon acid sugar kinase family protein</fullName>
        <ecNumber evidence="2">2.7.1.-</ecNumber>
    </submittedName>
</protein>
<dbReference type="AlphaFoldDB" id="A0ABD5YZR4"/>
<dbReference type="Proteomes" id="UP001596417">
    <property type="component" value="Unassembled WGS sequence"/>
</dbReference>
<dbReference type="SUPFAM" id="SSF142764">
    <property type="entry name" value="YgbK-like"/>
    <property type="match status" value="1"/>
</dbReference>
<dbReference type="EC" id="2.7.1.-" evidence="2"/>
<dbReference type="Pfam" id="PF07005">
    <property type="entry name" value="SBD_N"/>
    <property type="match status" value="1"/>
</dbReference>
<dbReference type="Gene3D" id="3.40.50.10840">
    <property type="entry name" value="Putative sugar-binding, N-terminal domain"/>
    <property type="match status" value="1"/>
</dbReference>
<evidence type="ECO:0000313" key="3">
    <source>
        <dbReference type="Proteomes" id="UP001596417"/>
    </source>
</evidence>
<sequence>MQDLLLGFYGDDFTGSTDAMDALARNGIETVLFLSPPDKSDLNRLDEVQVVGIAGRSRSMNPTEMEDELGSAFNALSLMGAPLLHYKICSTFDSSPNIGSIGKAIDLGAKAFDTSTVPLLPGAPPLGRYVLFGNMFAEYNGDIYRLDRHPTMSDHPVTPMDESDLLRHLSKQTDREMDLIDVSQLRDAPIEAYREKQDEADITFFDALDRSDLTRAGKAIWKEHSEDMAATPEFIVGSSGVEYALASHWETEDFVSETSDFTELEPVYQTVVMSGSAS</sequence>
<dbReference type="RefSeq" id="WP_390206883.1">
    <property type="nucleotide sequence ID" value="NZ_JBHSZC010000005.1"/>
</dbReference>
<proteinExistence type="predicted"/>
<comment type="caution">
    <text evidence="2">The sequence shown here is derived from an EMBL/GenBank/DDBJ whole genome shotgun (WGS) entry which is preliminary data.</text>
</comment>
<dbReference type="InterPro" id="IPR037051">
    <property type="entry name" value="4-carb_acid_sugar_kinase_N_sf"/>
</dbReference>
<accession>A0ABD5YZR4</accession>
<organism evidence="2 3">
    <name type="scientific">Halocatena marina</name>
    <dbReference type="NCBI Taxonomy" id="2934937"/>
    <lineage>
        <taxon>Archaea</taxon>
        <taxon>Methanobacteriati</taxon>
        <taxon>Methanobacteriota</taxon>
        <taxon>Stenosarchaea group</taxon>
        <taxon>Halobacteria</taxon>
        <taxon>Halobacteriales</taxon>
        <taxon>Natronomonadaceae</taxon>
        <taxon>Halocatena</taxon>
    </lineage>
</organism>
<keyword evidence="2" id="KW-0418">Kinase</keyword>
<keyword evidence="3" id="KW-1185">Reference proteome</keyword>
<evidence type="ECO:0000313" key="2">
    <source>
        <dbReference type="EMBL" id="MFC7192900.1"/>
    </source>
</evidence>
<dbReference type="InterPro" id="IPR010737">
    <property type="entry name" value="4-carb_acid_sugar_kinase_N"/>
</dbReference>
<gene>
    <name evidence="2" type="ORF">ACFQL7_25910</name>
</gene>
<dbReference type="GO" id="GO:0016301">
    <property type="term" value="F:kinase activity"/>
    <property type="evidence" value="ECO:0007669"/>
    <property type="project" value="UniProtKB-KW"/>
</dbReference>
<evidence type="ECO:0000259" key="1">
    <source>
        <dbReference type="Pfam" id="PF07005"/>
    </source>
</evidence>
<reference evidence="2 3" key="1">
    <citation type="journal article" date="2019" name="Int. J. Syst. Evol. Microbiol.">
        <title>The Global Catalogue of Microorganisms (GCM) 10K type strain sequencing project: providing services to taxonomists for standard genome sequencing and annotation.</title>
        <authorList>
            <consortium name="The Broad Institute Genomics Platform"/>
            <consortium name="The Broad Institute Genome Sequencing Center for Infectious Disease"/>
            <person name="Wu L."/>
            <person name="Ma J."/>
        </authorList>
    </citation>
    <scope>NUCLEOTIDE SEQUENCE [LARGE SCALE GENOMIC DNA]</scope>
    <source>
        <strain evidence="2 3">RDMS1</strain>
    </source>
</reference>
<dbReference type="EMBL" id="JBHTAX010000006">
    <property type="protein sequence ID" value="MFC7192900.1"/>
    <property type="molecule type" value="Genomic_DNA"/>
</dbReference>
<keyword evidence="2" id="KW-0808">Transferase</keyword>